<dbReference type="EMBL" id="MG831880">
    <property type="protein sequence ID" value="AVM81914.1"/>
    <property type="molecule type" value="Genomic_DNA"/>
</dbReference>
<evidence type="ECO:0000256" key="4">
    <source>
        <dbReference type="ARBA" id="ARBA00022801"/>
    </source>
</evidence>
<evidence type="ECO:0000256" key="1">
    <source>
        <dbReference type="ARBA" id="ARBA00007039"/>
    </source>
</evidence>
<dbReference type="Gene3D" id="3.90.226.10">
    <property type="entry name" value="2-enoyl-CoA Hydratase, Chain A, domain 1"/>
    <property type="match status" value="1"/>
</dbReference>
<dbReference type="InterPro" id="IPR001907">
    <property type="entry name" value="ClpP"/>
</dbReference>
<dbReference type="SUPFAM" id="SSF52096">
    <property type="entry name" value="ClpP/crotonase"/>
    <property type="match status" value="1"/>
</dbReference>
<proteinExistence type="inferred from homology"/>
<dbReference type="GeneID" id="36493320"/>
<dbReference type="RefSeq" id="YP_009477410.1">
    <property type="nucleotide sequence ID" value="NC_037462.1"/>
</dbReference>
<protein>
    <recommendedName>
        <fullName evidence="8">ATP-dependent Clp protease proteolytic subunit</fullName>
    </recommendedName>
</protein>
<keyword evidence="4" id="KW-0378">Hydrolase</keyword>
<name>A0A2P1GAC9_TECCA</name>
<geneLocation type="chloroplast" evidence="9"/>
<keyword evidence="2 9" id="KW-0934">Plastid</keyword>
<keyword evidence="3 9" id="KW-0645">Protease</keyword>
<dbReference type="PANTHER" id="PTHR10381:SF15">
    <property type="entry name" value="CHLOROPLASTIC ATP-DEPENDENT CLP PROTEASE PROTEOLYTIC SUBUNIT 1"/>
    <property type="match status" value="1"/>
</dbReference>
<dbReference type="AlphaFoldDB" id="A0A2P1GAC9"/>
<dbReference type="PRINTS" id="PR00127">
    <property type="entry name" value="CLPPROTEASEP"/>
</dbReference>
<evidence type="ECO:0000256" key="3">
    <source>
        <dbReference type="ARBA" id="ARBA00022670"/>
    </source>
</evidence>
<organism evidence="9">
    <name type="scientific">Tecomaria capensis</name>
    <name type="common">Cape honeysuckle</name>
    <name type="synonym">Bignonia capensis</name>
    <dbReference type="NCBI Taxonomy" id="140035"/>
    <lineage>
        <taxon>Eukaryota</taxon>
        <taxon>Viridiplantae</taxon>
        <taxon>Streptophyta</taxon>
        <taxon>Embryophyta</taxon>
        <taxon>Tracheophyta</taxon>
        <taxon>Spermatophyta</taxon>
        <taxon>Magnoliopsida</taxon>
        <taxon>eudicotyledons</taxon>
        <taxon>Gunneridae</taxon>
        <taxon>Pentapetalae</taxon>
        <taxon>asterids</taxon>
        <taxon>lamiids</taxon>
        <taxon>Lamiales</taxon>
        <taxon>Bignoniaceae</taxon>
        <taxon>Tecomeae</taxon>
        <taxon>Tecomaria</taxon>
    </lineage>
</organism>
<dbReference type="GO" id="GO:0051117">
    <property type="term" value="F:ATPase binding"/>
    <property type="evidence" value="ECO:0007669"/>
    <property type="project" value="TreeGrafter"/>
</dbReference>
<sequence length="200" mass="22497">MPVGVPKIVFGMPEDEDPNCNRLYHLRYLFLGQELNSEIGNQIAGLLIYFTLEDPTQEFTFFINSPGGSVLYGLTIYDLMENLPPDVTTIGMGMVSSMASFLLTGGTMNKRTALPNARVMLHQPVASFYESLAGDFWMEEESVRDLRDRVIEIYTQRLGQPSEIVEWHMEKEIFMTATEAKAFGIVDQIGEKGTGLIKKN</sequence>
<dbReference type="InterPro" id="IPR033135">
    <property type="entry name" value="ClpP_His_AS"/>
</dbReference>
<evidence type="ECO:0000256" key="7">
    <source>
        <dbReference type="PROSITE-ProRule" id="PRU10086"/>
    </source>
</evidence>
<dbReference type="CDD" id="cd07017">
    <property type="entry name" value="S14_ClpP_2"/>
    <property type="match status" value="1"/>
</dbReference>
<comment type="catalytic activity">
    <reaction evidence="6 7">
        <text>Hydrolysis of proteins to small peptides in the presence of ATP and magnesium. alpha-casein is the usual test substrate. In the absence of ATP, only oligopeptides shorter than five residues are hydrolyzed (such as succinyl-Leu-Tyr-|-NHMec, and Leu-Tyr-Leu-|-Tyr-Trp, in which cleavage of the -Tyr-|-Leu- and -Tyr-|-Trp bonds also occurs).</text>
        <dbReference type="EC" id="3.4.21.92"/>
    </reaction>
</comment>
<evidence type="ECO:0000313" key="9">
    <source>
        <dbReference type="EMBL" id="AVM81914.1"/>
    </source>
</evidence>
<evidence type="ECO:0000256" key="5">
    <source>
        <dbReference type="ARBA" id="ARBA00022825"/>
    </source>
</evidence>
<dbReference type="PANTHER" id="PTHR10381">
    <property type="entry name" value="ATP-DEPENDENT CLP PROTEASE PROTEOLYTIC SUBUNIT"/>
    <property type="match status" value="1"/>
</dbReference>
<dbReference type="InterPro" id="IPR023562">
    <property type="entry name" value="ClpP/TepA"/>
</dbReference>
<evidence type="ECO:0000256" key="8">
    <source>
        <dbReference type="RuleBase" id="RU003567"/>
    </source>
</evidence>
<evidence type="ECO:0000256" key="6">
    <source>
        <dbReference type="ARBA" id="ARBA00034021"/>
    </source>
</evidence>
<keyword evidence="9" id="KW-0150">Chloroplast</keyword>
<dbReference type="GO" id="GO:0006515">
    <property type="term" value="P:protein quality control for misfolded or incompletely synthesized proteins"/>
    <property type="evidence" value="ECO:0007669"/>
    <property type="project" value="TreeGrafter"/>
</dbReference>
<reference evidence="9" key="1">
    <citation type="journal article" date="2018" name="Mol. Phylogenet. Evol.">
        <title>Combining high-throughput sequencing and targeted loci data to infer the phylogeny of the "Adenocalymma-Neojobertia" clade (Bignonieae, Bignoniaceae).</title>
        <authorList>
            <person name="Fonseca L.H.M."/>
            <person name="Lohmann L.G."/>
        </authorList>
    </citation>
    <scope>NUCLEOTIDE SEQUENCE</scope>
</reference>
<dbReference type="Pfam" id="PF00574">
    <property type="entry name" value="CLP_protease"/>
    <property type="match status" value="1"/>
</dbReference>
<dbReference type="PROSITE" id="PS00382">
    <property type="entry name" value="CLP_PROTEASE_HIS"/>
    <property type="match status" value="1"/>
</dbReference>
<accession>A0A2P1GAC9</accession>
<dbReference type="GO" id="GO:0004176">
    <property type="term" value="F:ATP-dependent peptidase activity"/>
    <property type="evidence" value="ECO:0007669"/>
    <property type="project" value="InterPro"/>
</dbReference>
<keyword evidence="5" id="KW-0720">Serine protease</keyword>
<dbReference type="InterPro" id="IPR029045">
    <property type="entry name" value="ClpP/crotonase-like_dom_sf"/>
</dbReference>
<gene>
    <name evidence="9" type="primary">clpP</name>
</gene>
<evidence type="ECO:0000256" key="2">
    <source>
        <dbReference type="ARBA" id="ARBA00022640"/>
    </source>
</evidence>
<dbReference type="GO" id="GO:0009368">
    <property type="term" value="C:endopeptidase Clp complex"/>
    <property type="evidence" value="ECO:0007669"/>
    <property type="project" value="TreeGrafter"/>
</dbReference>
<feature type="active site" evidence="7">
    <location>
        <position position="122"/>
    </location>
</feature>
<dbReference type="GO" id="GO:0004252">
    <property type="term" value="F:serine-type endopeptidase activity"/>
    <property type="evidence" value="ECO:0007669"/>
    <property type="project" value="UniProtKB-EC"/>
</dbReference>
<dbReference type="GO" id="GO:0009532">
    <property type="term" value="C:plastid stroma"/>
    <property type="evidence" value="ECO:0007669"/>
    <property type="project" value="UniProtKB-ARBA"/>
</dbReference>
<comment type="similarity">
    <text evidence="1 8">Belongs to the peptidase S14 family.</text>
</comment>